<dbReference type="AlphaFoldDB" id="L7LNL4"/>
<gene>
    <name evidence="1" type="ORF">GSI01S_33_00070</name>
</gene>
<evidence type="ECO:0000313" key="1">
    <source>
        <dbReference type="EMBL" id="GAC62321.1"/>
    </source>
</evidence>
<reference evidence="1 2" key="1">
    <citation type="submission" date="2012-12" db="EMBL/GenBank/DDBJ databases">
        <title>Whole genome shotgun sequence of Gordonia sihwensis NBRC 108236.</title>
        <authorList>
            <person name="Yoshida I."/>
            <person name="Hosoyama A."/>
            <person name="Tsuchikane K."/>
            <person name="Ando Y."/>
            <person name="Baba S."/>
            <person name="Ohji S."/>
            <person name="Hamada M."/>
            <person name="Tamura T."/>
            <person name="Yamazoe A."/>
            <person name="Yamazaki S."/>
            <person name="Fujita N."/>
        </authorList>
    </citation>
    <scope>NUCLEOTIDE SEQUENCE [LARGE SCALE GENOMIC DNA]</scope>
    <source>
        <strain evidence="1 2">NBRC 108236</strain>
    </source>
</reference>
<keyword evidence="2" id="KW-1185">Reference proteome</keyword>
<comment type="caution">
    <text evidence="1">The sequence shown here is derived from an EMBL/GenBank/DDBJ whole genome shotgun (WGS) entry which is preliminary data.</text>
</comment>
<organism evidence="1 2">
    <name type="scientific">Gordonia sihwensis NBRC 108236</name>
    <dbReference type="NCBI Taxonomy" id="1223544"/>
    <lineage>
        <taxon>Bacteria</taxon>
        <taxon>Bacillati</taxon>
        <taxon>Actinomycetota</taxon>
        <taxon>Actinomycetes</taxon>
        <taxon>Mycobacteriales</taxon>
        <taxon>Gordoniaceae</taxon>
        <taxon>Gordonia</taxon>
    </lineage>
</organism>
<dbReference type="RefSeq" id="WP_006897727.1">
    <property type="nucleotide sequence ID" value="NZ_BANU01000033.1"/>
</dbReference>
<dbReference type="EMBL" id="BANU01000033">
    <property type="protein sequence ID" value="GAC62321.1"/>
    <property type="molecule type" value="Genomic_DNA"/>
</dbReference>
<sequence>MATPTTSQQIQDEDDAARLRHEGRSWSLVAQALGVTTATAKLMAAASDQRATDRAQEHQIALF</sequence>
<dbReference type="Proteomes" id="UP000035083">
    <property type="component" value="Unassembled WGS sequence"/>
</dbReference>
<proteinExistence type="predicted"/>
<name>L7LNL4_9ACTN</name>
<protein>
    <submittedName>
        <fullName evidence="1">Uncharacterized protein</fullName>
    </submittedName>
</protein>
<accession>L7LNL4</accession>
<evidence type="ECO:0000313" key="2">
    <source>
        <dbReference type="Proteomes" id="UP000035083"/>
    </source>
</evidence>